<keyword evidence="1" id="KW-0175">Coiled coil</keyword>
<name>A0A1D8NNC7_YARLL</name>
<dbReference type="Proteomes" id="UP000182444">
    <property type="component" value="Chromosome 1F"/>
</dbReference>
<gene>
    <name evidence="2" type="ORF">YALI1_F18812g</name>
</gene>
<evidence type="ECO:0000256" key="1">
    <source>
        <dbReference type="SAM" id="Coils"/>
    </source>
</evidence>
<dbReference type="GeneID" id="94583974"/>
<organism evidence="2 3">
    <name type="scientific">Yarrowia lipolytica</name>
    <name type="common">Candida lipolytica</name>
    <dbReference type="NCBI Taxonomy" id="4952"/>
    <lineage>
        <taxon>Eukaryota</taxon>
        <taxon>Fungi</taxon>
        <taxon>Dikarya</taxon>
        <taxon>Ascomycota</taxon>
        <taxon>Saccharomycotina</taxon>
        <taxon>Dipodascomycetes</taxon>
        <taxon>Dipodascales</taxon>
        <taxon>Dipodascales incertae sedis</taxon>
        <taxon>Yarrowia</taxon>
    </lineage>
</organism>
<dbReference type="AlphaFoldDB" id="A0A1D8NNC7"/>
<accession>A0A1D8NNC7</accession>
<dbReference type="EMBL" id="CP017558">
    <property type="protein sequence ID" value="AOW07154.1"/>
    <property type="molecule type" value="Genomic_DNA"/>
</dbReference>
<proteinExistence type="predicted"/>
<protein>
    <submittedName>
        <fullName evidence="2">Uncharacterized protein</fullName>
    </submittedName>
</protein>
<feature type="coiled-coil region" evidence="1">
    <location>
        <begin position="6"/>
        <end position="35"/>
    </location>
</feature>
<dbReference type="RefSeq" id="XP_068139492.1">
    <property type="nucleotide sequence ID" value="XM_068283391.1"/>
</dbReference>
<evidence type="ECO:0000313" key="3">
    <source>
        <dbReference type="Proteomes" id="UP000182444"/>
    </source>
</evidence>
<reference evidence="2 3" key="1">
    <citation type="journal article" date="2016" name="PLoS ONE">
        <title>Sequence Assembly of Yarrowia lipolytica Strain W29/CLIB89 Shows Transposable Element Diversity.</title>
        <authorList>
            <person name="Magnan C."/>
            <person name="Yu J."/>
            <person name="Chang I."/>
            <person name="Jahn E."/>
            <person name="Kanomata Y."/>
            <person name="Wu J."/>
            <person name="Zeller M."/>
            <person name="Oakes M."/>
            <person name="Baldi P."/>
            <person name="Sandmeyer S."/>
        </authorList>
    </citation>
    <scope>NUCLEOTIDE SEQUENCE [LARGE SCALE GENOMIC DNA]</scope>
    <source>
        <strain evidence="3">CLIB89(W29)</strain>
    </source>
</reference>
<sequence>MGVLHIKEAESRGDRAEAETKIAAEKKEFDALRAETGKEFREASKAKSAASAKRKSSAVSSKFCQQVAVFTLKPTALF</sequence>
<evidence type="ECO:0000313" key="2">
    <source>
        <dbReference type="EMBL" id="AOW07154.1"/>
    </source>
</evidence>
<dbReference type="VEuPathDB" id="FungiDB:YALI1_F18812g"/>